<keyword evidence="2" id="KW-0813">Transport</keyword>
<organism evidence="10">
    <name type="scientific">invertebrate metagenome</name>
    <dbReference type="NCBI Taxonomy" id="1711999"/>
    <lineage>
        <taxon>unclassified sequences</taxon>
        <taxon>metagenomes</taxon>
        <taxon>organismal metagenomes</taxon>
    </lineage>
</organism>
<evidence type="ECO:0000256" key="6">
    <source>
        <dbReference type="ARBA" id="ARBA00022989"/>
    </source>
</evidence>
<keyword evidence="6 8" id="KW-1133">Transmembrane helix</keyword>
<accession>A0A2H9TA09</accession>
<comment type="caution">
    <text evidence="10">The sequence shown here is derived from an EMBL/GenBank/DDBJ whole genome shotgun (WGS) entry which is preliminary data.</text>
</comment>
<keyword evidence="3" id="KW-1003">Cell membrane</keyword>
<evidence type="ECO:0000256" key="2">
    <source>
        <dbReference type="ARBA" id="ARBA00022448"/>
    </source>
</evidence>
<dbReference type="GO" id="GO:0005886">
    <property type="term" value="C:plasma membrane"/>
    <property type="evidence" value="ECO:0007669"/>
    <property type="project" value="UniProtKB-SubCell"/>
</dbReference>
<protein>
    <recommendedName>
        <fullName evidence="9">Phosphotransferase system EIIC domain-containing protein</fullName>
    </recommendedName>
</protein>
<evidence type="ECO:0000256" key="4">
    <source>
        <dbReference type="ARBA" id="ARBA00022597"/>
    </source>
</evidence>
<feature type="transmembrane region" description="Helical" evidence="8">
    <location>
        <begin position="24"/>
        <end position="46"/>
    </location>
</feature>
<evidence type="ECO:0000256" key="5">
    <source>
        <dbReference type="ARBA" id="ARBA00022692"/>
    </source>
</evidence>
<gene>
    <name evidence="10" type="ORF">CI610_00906</name>
</gene>
<evidence type="ECO:0000256" key="3">
    <source>
        <dbReference type="ARBA" id="ARBA00022475"/>
    </source>
</evidence>
<keyword evidence="7 8" id="KW-0472">Membrane</keyword>
<dbReference type="GO" id="GO:0008982">
    <property type="term" value="F:protein-N(PI)-phosphohistidine-sugar phosphotransferase activity"/>
    <property type="evidence" value="ECO:0007669"/>
    <property type="project" value="InterPro"/>
</dbReference>
<evidence type="ECO:0000313" key="10">
    <source>
        <dbReference type="EMBL" id="PJE80095.1"/>
    </source>
</evidence>
<comment type="subcellular location">
    <subcellularLocation>
        <location evidence="1">Cell membrane</location>
        <topology evidence="1">Multi-pass membrane protein</topology>
    </subcellularLocation>
</comment>
<feature type="transmembrane region" description="Helical" evidence="8">
    <location>
        <begin position="169"/>
        <end position="188"/>
    </location>
</feature>
<evidence type="ECO:0000256" key="7">
    <source>
        <dbReference type="ARBA" id="ARBA00023136"/>
    </source>
</evidence>
<feature type="transmembrane region" description="Helical" evidence="8">
    <location>
        <begin position="87"/>
        <end position="115"/>
    </location>
</feature>
<feature type="domain" description="Phosphotransferase system EIIC" evidence="9">
    <location>
        <begin position="27"/>
        <end position="344"/>
    </location>
</feature>
<keyword evidence="4" id="KW-0762">Sugar transport</keyword>
<dbReference type="EMBL" id="NSIT01000032">
    <property type="protein sequence ID" value="PJE80095.1"/>
    <property type="molecule type" value="Genomic_DNA"/>
</dbReference>
<evidence type="ECO:0000256" key="8">
    <source>
        <dbReference type="SAM" id="Phobius"/>
    </source>
</evidence>
<sequence length="351" mass="36315">MNSKESRFSSFLAKKKIHICAKSYLIDAMSYMGLGLFSSLLIGTILNTLGSKLGIPFLSETLWPIARDMTGPAIGVAIALSLKAPPLVIFAATIAGASGNALGGPVAAYVSTILATECGKLVSGETVLDIVITPSVTAVIGVATSLLIGPQMGTLMTGLGDVIIYATELQPFAMGVLIAVIMGMVLTLPISSAAICIMLGLHGLAAGAATVGCCAQMVGFAVISFRDNGWSGIFAQGLGTSMLQIPNIIRNWKIWLPSILSSAVLGPIATVYFKLVNTPIGAGMGTAGLVGPLETLPAMEKSGHGSMESILIILLICFVLPAILTLIFSVLLRKAGWIKEGDMALNLTPTH</sequence>
<dbReference type="AlphaFoldDB" id="A0A2H9TA09"/>
<dbReference type="Pfam" id="PF13303">
    <property type="entry name" value="PTS_EIIC_2"/>
    <property type="match status" value="1"/>
</dbReference>
<keyword evidence="5 8" id="KW-0812">Transmembrane</keyword>
<reference evidence="10" key="1">
    <citation type="journal article" date="2017" name="Appl. Environ. Microbiol.">
        <title>Molecular characterization of an Endozoicomonas-like organism causing infection in king scallop Pecten maximus L.</title>
        <authorList>
            <person name="Cano I."/>
            <person name="van Aerle R."/>
            <person name="Ross S."/>
            <person name="Verner-Jeffreys D.W."/>
            <person name="Paley R.K."/>
            <person name="Rimmer G."/>
            <person name="Ryder D."/>
            <person name="Hooper P."/>
            <person name="Stone D."/>
            <person name="Feist S.W."/>
        </authorList>
    </citation>
    <scope>NUCLEOTIDE SEQUENCE</scope>
</reference>
<proteinExistence type="predicted"/>
<feature type="transmembrane region" description="Helical" evidence="8">
    <location>
        <begin position="127"/>
        <end position="149"/>
    </location>
</feature>
<evidence type="ECO:0000259" key="9">
    <source>
        <dbReference type="Pfam" id="PF13303"/>
    </source>
</evidence>
<dbReference type="InterPro" id="IPR003352">
    <property type="entry name" value="PTS_EIIC"/>
</dbReference>
<feature type="transmembrane region" description="Helical" evidence="8">
    <location>
        <begin position="195"/>
        <end position="223"/>
    </location>
</feature>
<dbReference type="PANTHER" id="PTHR40063:SF1">
    <property type="entry name" value="MEMBRANE PROTEIN"/>
    <property type="match status" value="1"/>
</dbReference>
<dbReference type="PANTHER" id="PTHR40063">
    <property type="entry name" value="MEMBRANE PROTEIN-RELATED"/>
    <property type="match status" value="1"/>
</dbReference>
<dbReference type="GO" id="GO:0009401">
    <property type="term" value="P:phosphoenolpyruvate-dependent sugar phosphotransferase system"/>
    <property type="evidence" value="ECO:0007669"/>
    <property type="project" value="InterPro"/>
</dbReference>
<name>A0A2H9TA09_9ZZZZ</name>
<evidence type="ECO:0000256" key="1">
    <source>
        <dbReference type="ARBA" id="ARBA00004651"/>
    </source>
</evidence>
<feature type="transmembrane region" description="Helical" evidence="8">
    <location>
        <begin position="309"/>
        <end position="332"/>
    </location>
</feature>